<feature type="signal peptide" evidence="1">
    <location>
        <begin position="1"/>
        <end position="17"/>
    </location>
</feature>
<accession>A0A9D4IXG8</accession>
<feature type="chain" id="PRO_5038745142" evidence="1">
    <location>
        <begin position="18"/>
        <end position="68"/>
    </location>
</feature>
<dbReference type="EMBL" id="JAIWYP010000008">
    <property type="protein sequence ID" value="KAH3790490.1"/>
    <property type="molecule type" value="Genomic_DNA"/>
</dbReference>
<name>A0A9D4IXG8_DREPO</name>
<keyword evidence="3" id="KW-1185">Reference proteome</keyword>
<keyword evidence="1" id="KW-0732">Signal</keyword>
<evidence type="ECO:0000313" key="3">
    <source>
        <dbReference type="Proteomes" id="UP000828390"/>
    </source>
</evidence>
<comment type="caution">
    <text evidence="2">The sequence shown here is derived from an EMBL/GenBank/DDBJ whole genome shotgun (WGS) entry which is preliminary data.</text>
</comment>
<reference evidence="2" key="2">
    <citation type="submission" date="2020-11" db="EMBL/GenBank/DDBJ databases">
        <authorList>
            <person name="McCartney M.A."/>
            <person name="Auch B."/>
            <person name="Kono T."/>
            <person name="Mallez S."/>
            <person name="Becker A."/>
            <person name="Gohl D.M."/>
            <person name="Silverstein K.A.T."/>
            <person name="Koren S."/>
            <person name="Bechman K.B."/>
            <person name="Herman A."/>
            <person name="Abrahante J.E."/>
            <person name="Garbe J."/>
        </authorList>
    </citation>
    <scope>NUCLEOTIDE SEQUENCE</scope>
    <source>
        <strain evidence="2">Duluth1</strain>
        <tissue evidence="2">Whole animal</tissue>
    </source>
</reference>
<evidence type="ECO:0000313" key="2">
    <source>
        <dbReference type="EMBL" id="KAH3790490.1"/>
    </source>
</evidence>
<dbReference type="AlphaFoldDB" id="A0A9D4IXG8"/>
<protein>
    <submittedName>
        <fullName evidence="2">Uncharacterized protein</fullName>
    </submittedName>
</protein>
<gene>
    <name evidence="2" type="ORF">DPMN_168692</name>
</gene>
<dbReference type="Proteomes" id="UP000828390">
    <property type="component" value="Unassembled WGS sequence"/>
</dbReference>
<evidence type="ECO:0000256" key="1">
    <source>
        <dbReference type="SAM" id="SignalP"/>
    </source>
</evidence>
<proteinExistence type="predicted"/>
<organism evidence="2 3">
    <name type="scientific">Dreissena polymorpha</name>
    <name type="common">Zebra mussel</name>
    <name type="synonym">Mytilus polymorpha</name>
    <dbReference type="NCBI Taxonomy" id="45954"/>
    <lineage>
        <taxon>Eukaryota</taxon>
        <taxon>Metazoa</taxon>
        <taxon>Spiralia</taxon>
        <taxon>Lophotrochozoa</taxon>
        <taxon>Mollusca</taxon>
        <taxon>Bivalvia</taxon>
        <taxon>Autobranchia</taxon>
        <taxon>Heteroconchia</taxon>
        <taxon>Euheterodonta</taxon>
        <taxon>Imparidentia</taxon>
        <taxon>Neoheterodontei</taxon>
        <taxon>Myida</taxon>
        <taxon>Dreissenoidea</taxon>
        <taxon>Dreissenidae</taxon>
        <taxon>Dreissena</taxon>
    </lineage>
</organism>
<reference evidence="2" key="1">
    <citation type="journal article" date="2019" name="bioRxiv">
        <title>The Genome of the Zebra Mussel, Dreissena polymorpha: A Resource for Invasive Species Research.</title>
        <authorList>
            <person name="McCartney M.A."/>
            <person name="Auch B."/>
            <person name="Kono T."/>
            <person name="Mallez S."/>
            <person name="Zhang Y."/>
            <person name="Obille A."/>
            <person name="Becker A."/>
            <person name="Abrahante J.E."/>
            <person name="Garbe J."/>
            <person name="Badalamenti J.P."/>
            <person name="Herman A."/>
            <person name="Mangelson H."/>
            <person name="Liachko I."/>
            <person name="Sullivan S."/>
            <person name="Sone E.D."/>
            <person name="Koren S."/>
            <person name="Silverstein K.A.T."/>
            <person name="Beckman K.B."/>
            <person name="Gohl D.M."/>
        </authorList>
    </citation>
    <scope>NUCLEOTIDE SEQUENCE</scope>
    <source>
        <strain evidence="2">Duluth1</strain>
        <tissue evidence="2">Whole animal</tissue>
    </source>
</reference>
<sequence>MTLIGFVGVILKFTTCAIHDVNFISKTQIGDMSSTDGYRGMMVMESLLRFLLMANVKQDRREQKTDAH</sequence>